<dbReference type="InterPro" id="IPR036660">
    <property type="entry name" value="Fe-S_hydroAse_TtdB_cat_sf"/>
</dbReference>
<dbReference type="PANTHER" id="PTHR43351:SF2">
    <property type="entry name" value="L(+)-TARTRATE DEHYDRATASE SUBUNIT BETA-RELATED"/>
    <property type="match status" value="1"/>
</dbReference>
<gene>
    <name evidence="4" type="ORF">EH55_12255</name>
</gene>
<dbReference type="EMBL" id="JMKI01000006">
    <property type="protein sequence ID" value="KEJ93072.1"/>
    <property type="molecule type" value="Genomic_DNA"/>
</dbReference>
<dbReference type="AlphaFoldDB" id="A0A073J5T5"/>
<dbReference type="Pfam" id="PF05683">
    <property type="entry name" value="Fumerase_C"/>
    <property type="match status" value="1"/>
</dbReference>
<name>A0A073J5T5_9BACT</name>
<keyword evidence="5" id="KW-1185">Reference proteome</keyword>
<dbReference type="Gene3D" id="3.20.130.10">
    <property type="entry name" value="Fe-S hydro-lyase, tartrate dehydratase beta-type, catalytic domain"/>
    <property type="match status" value="1"/>
</dbReference>
<reference evidence="4 5" key="1">
    <citation type="submission" date="2014-04" db="EMBL/GenBank/DDBJ databases">
        <title>Draft Genome Sequence of Synergistes jonesii.</title>
        <authorList>
            <person name="Coil D.A."/>
            <person name="Eisen J.A."/>
            <person name="Holland-Moritz H.E."/>
        </authorList>
    </citation>
    <scope>NUCLEOTIDE SEQUENCE [LARGE SCALE GENOMIC DNA]</scope>
    <source>
        <strain evidence="4 5">78-1</strain>
    </source>
</reference>
<evidence type="ECO:0000259" key="3">
    <source>
        <dbReference type="Pfam" id="PF05683"/>
    </source>
</evidence>
<keyword evidence="2" id="KW-0456">Lyase</keyword>
<comment type="similarity">
    <text evidence="1">Belongs to the class-I fumarase family.</text>
</comment>
<proteinExistence type="inferred from homology"/>
<dbReference type="eggNOG" id="COG1838">
    <property type="taxonomic scope" value="Bacteria"/>
</dbReference>
<organism evidence="4 5">
    <name type="scientific">Synergistes jonesii</name>
    <dbReference type="NCBI Taxonomy" id="2754"/>
    <lineage>
        <taxon>Bacteria</taxon>
        <taxon>Thermotogati</taxon>
        <taxon>Synergistota</taxon>
        <taxon>Synergistia</taxon>
        <taxon>Synergistales</taxon>
        <taxon>Synergistaceae</taxon>
        <taxon>Synergistes</taxon>
    </lineage>
</organism>
<dbReference type="SUPFAM" id="SSF117457">
    <property type="entry name" value="FumA C-terminal domain-like"/>
    <property type="match status" value="1"/>
</dbReference>
<evidence type="ECO:0000313" key="4">
    <source>
        <dbReference type="EMBL" id="KEJ93072.1"/>
    </source>
</evidence>
<sequence>MLAACVKSAERVAYEDLGPEAVLRLEVEEMPLIVLADCHGGDLYEIGPAEARSHRTTLKNC</sequence>
<dbReference type="PANTHER" id="PTHR43351">
    <property type="entry name" value="L(+)-TARTRATE DEHYDRATASE SUBUNIT BETA"/>
    <property type="match status" value="1"/>
</dbReference>
<protein>
    <recommendedName>
        <fullName evidence="3">Fe-S hydro-lyase tartrate dehydratase beta-type catalytic domain-containing protein</fullName>
    </recommendedName>
</protein>
<feature type="domain" description="Fe-S hydro-lyase tartrate dehydratase beta-type catalytic" evidence="3">
    <location>
        <begin position="3"/>
        <end position="45"/>
    </location>
</feature>
<dbReference type="STRING" id="2754.EH55_12255"/>
<dbReference type="InterPro" id="IPR004647">
    <property type="entry name" value="Fe-S_hydro-lyase_TtdB-typ_cat"/>
</dbReference>
<dbReference type="GO" id="GO:0016836">
    <property type="term" value="F:hydro-lyase activity"/>
    <property type="evidence" value="ECO:0007669"/>
    <property type="project" value="InterPro"/>
</dbReference>
<accession>A0A073J5T5</accession>
<evidence type="ECO:0000256" key="2">
    <source>
        <dbReference type="ARBA" id="ARBA00023239"/>
    </source>
</evidence>
<dbReference type="Proteomes" id="UP000027665">
    <property type="component" value="Unassembled WGS sequence"/>
</dbReference>
<evidence type="ECO:0000313" key="5">
    <source>
        <dbReference type="Proteomes" id="UP000027665"/>
    </source>
</evidence>
<comment type="caution">
    <text evidence="4">The sequence shown here is derived from an EMBL/GenBank/DDBJ whole genome shotgun (WGS) entry which is preliminary data.</text>
</comment>
<evidence type="ECO:0000256" key="1">
    <source>
        <dbReference type="ARBA" id="ARBA00008876"/>
    </source>
</evidence>